<reference evidence="3 4" key="1">
    <citation type="submission" date="2017-05" db="EMBL/GenBank/DDBJ databases">
        <title>Vagococcus spp. assemblies.</title>
        <authorList>
            <person name="Gulvik C.A."/>
        </authorList>
    </citation>
    <scope>NUCLEOTIDE SEQUENCE [LARGE SCALE GENOMIC DNA]</scope>
    <source>
        <strain evidence="3 4">SS1714</strain>
    </source>
</reference>
<keyword evidence="2" id="KW-0812">Transmembrane</keyword>
<proteinExistence type="predicted"/>
<gene>
    <name evidence="3" type="ORF">CBF28_07110</name>
</gene>
<dbReference type="AlphaFoldDB" id="A0A430B5B5"/>
<dbReference type="RefSeq" id="WP_126793423.1">
    <property type="nucleotide sequence ID" value="NZ_CP060720.1"/>
</dbReference>
<dbReference type="OrthoDB" id="2200341at2"/>
<accession>A0A430B5B5</accession>
<keyword evidence="2" id="KW-1133">Transmembrane helix</keyword>
<dbReference type="Proteomes" id="UP000288028">
    <property type="component" value="Unassembled WGS sequence"/>
</dbReference>
<feature type="compositionally biased region" description="Polar residues" evidence="1">
    <location>
        <begin position="194"/>
        <end position="204"/>
    </location>
</feature>
<comment type="caution">
    <text evidence="3">The sequence shown here is derived from an EMBL/GenBank/DDBJ whole genome shotgun (WGS) entry which is preliminary data.</text>
</comment>
<sequence length="210" mass="24343">MKGHKEGFSEALELILKGLKKKKTIAILAIIVIGYLFSSLLISMNRDKIREQQIDSVAKTTFKNKQFKSVKDSELDKLLKSNDQKIVAIIDAKDNKGYKELKKMFNQNKQMEELPNTVYVYQPIYENSKTVKNLNLKNKNNFLLIENGKEKNRYSFDELTNGEHELAEQVDLMIDPKIPQKKPVRVEKKDELSFDQNPNNGTRTSEVEFE</sequence>
<keyword evidence="4" id="KW-1185">Reference proteome</keyword>
<feature type="region of interest" description="Disordered" evidence="1">
    <location>
        <begin position="178"/>
        <end position="210"/>
    </location>
</feature>
<organism evidence="3 4">
    <name type="scientific">Vagococcus carniphilus</name>
    <dbReference type="NCBI Taxonomy" id="218144"/>
    <lineage>
        <taxon>Bacteria</taxon>
        <taxon>Bacillati</taxon>
        <taxon>Bacillota</taxon>
        <taxon>Bacilli</taxon>
        <taxon>Lactobacillales</taxon>
        <taxon>Enterococcaceae</taxon>
        <taxon>Vagococcus</taxon>
    </lineage>
</organism>
<evidence type="ECO:0000256" key="2">
    <source>
        <dbReference type="SAM" id="Phobius"/>
    </source>
</evidence>
<dbReference type="EMBL" id="NGKB01000005">
    <property type="protein sequence ID" value="RSU15489.1"/>
    <property type="molecule type" value="Genomic_DNA"/>
</dbReference>
<keyword evidence="2" id="KW-0472">Membrane</keyword>
<evidence type="ECO:0000256" key="1">
    <source>
        <dbReference type="SAM" id="MobiDB-lite"/>
    </source>
</evidence>
<feature type="transmembrane region" description="Helical" evidence="2">
    <location>
        <begin position="25"/>
        <end position="44"/>
    </location>
</feature>
<protein>
    <submittedName>
        <fullName evidence="3">Uncharacterized protein</fullName>
    </submittedName>
</protein>
<evidence type="ECO:0000313" key="4">
    <source>
        <dbReference type="Proteomes" id="UP000288028"/>
    </source>
</evidence>
<evidence type="ECO:0000313" key="3">
    <source>
        <dbReference type="EMBL" id="RSU15489.1"/>
    </source>
</evidence>
<dbReference type="GeneID" id="95580823"/>
<name>A0A430B5B5_9ENTE</name>